<gene>
    <name evidence="4" type="ORF">H7U32_02670</name>
</gene>
<dbReference type="GO" id="GO:0022857">
    <property type="term" value="F:transmembrane transporter activity"/>
    <property type="evidence" value="ECO:0007669"/>
    <property type="project" value="TreeGrafter"/>
</dbReference>
<dbReference type="InterPro" id="IPR003439">
    <property type="entry name" value="ABC_transporter-like_ATP-bd"/>
</dbReference>
<evidence type="ECO:0000256" key="1">
    <source>
        <dbReference type="ARBA" id="ARBA00022741"/>
    </source>
</evidence>
<dbReference type="SMART" id="SM00382">
    <property type="entry name" value="AAA"/>
    <property type="match status" value="1"/>
</dbReference>
<keyword evidence="1" id="KW-0547">Nucleotide-binding</keyword>
<dbReference type="InterPro" id="IPR027417">
    <property type="entry name" value="P-loop_NTPase"/>
</dbReference>
<evidence type="ECO:0000313" key="4">
    <source>
        <dbReference type="EMBL" id="MBM6699246.1"/>
    </source>
</evidence>
<feature type="domain" description="ABC transporter" evidence="3">
    <location>
        <begin position="5"/>
        <end position="239"/>
    </location>
</feature>
<name>A0A939B9W0_9BIFI</name>
<dbReference type="GO" id="GO:0016887">
    <property type="term" value="F:ATP hydrolysis activity"/>
    <property type="evidence" value="ECO:0007669"/>
    <property type="project" value="InterPro"/>
</dbReference>
<evidence type="ECO:0000256" key="2">
    <source>
        <dbReference type="ARBA" id="ARBA00022840"/>
    </source>
</evidence>
<dbReference type="PANTHER" id="PTHR24220">
    <property type="entry name" value="IMPORT ATP-BINDING PROTEIN"/>
    <property type="match status" value="1"/>
</dbReference>
<evidence type="ECO:0000313" key="5">
    <source>
        <dbReference type="Proteomes" id="UP000718821"/>
    </source>
</evidence>
<comment type="caution">
    <text evidence="4">The sequence shown here is derived from an EMBL/GenBank/DDBJ whole genome shotgun (WGS) entry which is preliminary data.</text>
</comment>
<dbReference type="PANTHER" id="PTHR24220:SF659">
    <property type="entry name" value="TRANSPORTER, PUTATIVE-RELATED"/>
    <property type="match status" value="1"/>
</dbReference>
<dbReference type="PROSITE" id="PS50893">
    <property type="entry name" value="ABC_TRANSPORTER_2"/>
    <property type="match status" value="1"/>
</dbReference>
<dbReference type="EMBL" id="JACLYU010000003">
    <property type="protein sequence ID" value="MBM6699246.1"/>
    <property type="molecule type" value="Genomic_DNA"/>
</dbReference>
<dbReference type="InterPro" id="IPR003593">
    <property type="entry name" value="AAA+_ATPase"/>
</dbReference>
<dbReference type="Proteomes" id="UP000718821">
    <property type="component" value="Unassembled WGS sequence"/>
</dbReference>
<reference evidence="4" key="1">
    <citation type="submission" date="2020-08" db="EMBL/GenBank/DDBJ databases">
        <authorList>
            <person name="Cejkova D."/>
            <person name="Kubasova T."/>
            <person name="Jahodarova E."/>
            <person name="Rychlik I."/>
        </authorList>
    </citation>
    <scope>NUCLEOTIDE SEQUENCE</scope>
    <source>
        <strain evidence="4">An836</strain>
    </source>
</reference>
<dbReference type="InterPro" id="IPR017871">
    <property type="entry name" value="ABC_transporter-like_CS"/>
</dbReference>
<dbReference type="Gene3D" id="3.40.50.300">
    <property type="entry name" value="P-loop containing nucleotide triphosphate hydrolases"/>
    <property type="match status" value="1"/>
</dbReference>
<accession>A0A939B9W0</accession>
<keyword evidence="2 4" id="KW-0067">ATP-binding</keyword>
<dbReference type="GO" id="GO:0005886">
    <property type="term" value="C:plasma membrane"/>
    <property type="evidence" value="ECO:0007669"/>
    <property type="project" value="TreeGrafter"/>
</dbReference>
<evidence type="ECO:0000259" key="3">
    <source>
        <dbReference type="PROSITE" id="PS50893"/>
    </source>
</evidence>
<dbReference type="PROSITE" id="PS00211">
    <property type="entry name" value="ABC_TRANSPORTER_1"/>
    <property type="match status" value="1"/>
</dbReference>
<dbReference type="GO" id="GO:0005524">
    <property type="term" value="F:ATP binding"/>
    <property type="evidence" value="ECO:0007669"/>
    <property type="project" value="UniProtKB-KW"/>
</dbReference>
<keyword evidence="5" id="KW-1185">Reference proteome</keyword>
<dbReference type="SUPFAM" id="SSF52540">
    <property type="entry name" value="P-loop containing nucleoside triphosphate hydrolases"/>
    <property type="match status" value="1"/>
</dbReference>
<reference evidence="4" key="2">
    <citation type="journal article" date="2021" name="Sci. Rep.">
        <title>The distribution of antibiotic resistance genes in chicken gut microbiota commensals.</title>
        <authorList>
            <person name="Juricova H."/>
            <person name="Matiasovicova J."/>
            <person name="Kubasova T."/>
            <person name="Cejkova D."/>
            <person name="Rychlik I."/>
        </authorList>
    </citation>
    <scope>NUCLEOTIDE SEQUENCE</scope>
    <source>
        <strain evidence="4">An836</strain>
    </source>
</reference>
<dbReference type="Pfam" id="PF00005">
    <property type="entry name" value="ABC_tran"/>
    <property type="match status" value="1"/>
</dbReference>
<dbReference type="RefSeq" id="WP_204467840.1">
    <property type="nucleotide sequence ID" value="NZ_JACLYU010000003.1"/>
</dbReference>
<organism evidence="4 5">
    <name type="scientific">Bifidobacterium pullorum subsp. saeculare</name>
    <dbReference type="NCBI Taxonomy" id="78257"/>
    <lineage>
        <taxon>Bacteria</taxon>
        <taxon>Bacillati</taxon>
        <taxon>Actinomycetota</taxon>
        <taxon>Actinomycetes</taxon>
        <taxon>Bifidobacteriales</taxon>
        <taxon>Bifidobacteriaceae</taxon>
        <taxon>Bifidobacterium</taxon>
    </lineage>
</organism>
<sequence length="240" mass="25405">MTPLFTARDIRCAIPAPGGGEHVVFDGVSFALDAGEIVDVTGPSGSGKSSLLTAFARLNPYASETLTLDGRDAASLTPQQWRRLVAYVPQRPSLIGTTVAQAVRLPWTLAVRRDAPDAGAPPSDGAVRAMLDAMGCADVELERAPHDLSGGQAARVSLARALLSGPLVLLADEVDAGLDDDNARLVADLLARTVRDAGLAVVRIRHRAPDGRASRILRLDRGQLTDISRIDAPQHEEEAR</sequence>
<dbReference type="AlphaFoldDB" id="A0A939B9W0"/>
<dbReference type="InterPro" id="IPR015854">
    <property type="entry name" value="ABC_transpr_LolD-like"/>
</dbReference>
<proteinExistence type="predicted"/>
<protein>
    <submittedName>
        <fullName evidence="4">ATP-binding cassette domain-containing protein</fullName>
    </submittedName>
</protein>